<evidence type="ECO:0000313" key="3">
    <source>
        <dbReference type="Proteomes" id="UP001276659"/>
    </source>
</evidence>
<feature type="compositionally biased region" description="Basic and acidic residues" evidence="1">
    <location>
        <begin position="135"/>
        <end position="149"/>
    </location>
</feature>
<organism evidence="2 3">
    <name type="scientific">Lepraria neglecta</name>
    <dbReference type="NCBI Taxonomy" id="209136"/>
    <lineage>
        <taxon>Eukaryota</taxon>
        <taxon>Fungi</taxon>
        <taxon>Dikarya</taxon>
        <taxon>Ascomycota</taxon>
        <taxon>Pezizomycotina</taxon>
        <taxon>Lecanoromycetes</taxon>
        <taxon>OSLEUM clade</taxon>
        <taxon>Lecanoromycetidae</taxon>
        <taxon>Lecanorales</taxon>
        <taxon>Lecanorineae</taxon>
        <taxon>Stereocaulaceae</taxon>
        <taxon>Lepraria</taxon>
    </lineage>
</organism>
<protein>
    <submittedName>
        <fullName evidence="2">Uncharacterized protein</fullName>
    </submittedName>
</protein>
<feature type="compositionally biased region" description="Polar residues" evidence="1">
    <location>
        <begin position="153"/>
        <end position="164"/>
    </location>
</feature>
<reference evidence="2" key="1">
    <citation type="submission" date="2022-11" db="EMBL/GenBank/DDBJ databases">
        <title>Chromosomal genome sequence assembly and mating type (MAT) locus characterization of the leprose asexual lichenized fungus Lepraria neglecta (Nyl.) Erichsen.</title>
        <authorList>
            <person name="Allen J.L."/>
            <person name="Pfeffer B."/>
        </authorList>
    </citation>
    <scope>NUCLEOTIDE SEQUENCE</scope>
    <source>
        <strain evidence="2">Allen 5258</strain>
    </source>
</reference>
<evidence type="ECO:0000313" key="2">
    <source>
        <dbReference type="EMBL" id="KAK3167547.1"/>
    </source>
</evidence>
<dbReference type="AlphaFoldDB" id="A0AAE0DE29"/>
<gene>
    <name evidence="2" type="ORF">OEA41_010674</name>
</gene>
<dbReference type="EMBL" id="JASNWA010000011">
    <property type="protein sequence ID" value="KAK3167547.1"/>
    <property type="molecule type" value="Genomic_DNA"/>
</dbReference>
<accession>A0AAE0DE29</accession>
<sequence length="164" mass="18560">MSRTTTVKWQTGCSAHFRAQCEASFTAWINLHPTHNVQVGGRNNWTQTAITFDEALVLNGLHGTTSQWDHNEVEHVTVRLSTPTLRAANSWYTLHWRPGGGSVVLQQPDDEASNITRRDRAKAKKQRRRERKQAKKEQQKDEDKKDKDGNTGGTPVSTRSGRVN</sequence>
<comment type="caution">
    <text evidence="2">The sequence shown here is derived from an EMBL/GenBank/DDBJ whole genome shotgun (WGS) entry which is preliminary data.</text>
</comment>
<proteinExistence type="predicted"/>
<feature type="region of interest" description="Disordered" evidence="1">
    <location>
        <begin position="101"/>
        <end position="164"/>
    </location>
</feature>
<keyword evidence="3" id="KW-1185">Reference proteome</keyword>
<feature type="compositionally biased region" description="Basic residues" evidence="1">
    <location>
        <begin position="119"/>
        <end position="134"/>
    </location>
</feature>
<name>A0AAE0DE29_9LECA</name>
<evidence type="ECO:0000256" key="1">
    <source>
        <dbReference type="SAM" id="MobiDB-lite"/>
    </source>
</evidence>
<dbReference type="Proteomes" id="UP001276659">
    <property type="component" value="Unassembled WGS sequence"/>
</dbReference>